<organism evidence="7 8">
    <name type="scientific">Sulfitobacter brevis</name>
    <dbReference type="NCBI Taxonomy" id="74348"/>
    <lineage>
        <taxon>Bacteria</taxon>
        <taxon>Pseudomonadati</taxon>
        <taxon>Pseudomonadota</taxon>
        <taxon>Alphaproteobacteria</taxon>
        <taxon>Rhodobacterales</taxon>
        <taxon>Roseobacteraceae</taxon>
        <taxon>Sulfitobacter</taxon>
    </lineage>
</organism>
<evidence type="ECO:0000256" key="2">
    <source>
        <dbReference type="ARBA" id="ARBA00009840"/>
    </source>
</evidence>
<keyword evidence="8" id="KW-1185">Reference proteome</keyword>
<evidence type="ECO:0000256" key="3">
    <source>
        <dbReference type="ARBA" id="ARBA00021840"/>
    </source>
</evidence>
<evidence type="ECO:0000256" key="5">
    <source>
        <dbReference type="ARBA" id="ARBA00023172"/>
    </source>
</evidence>
<evidence type="ECO:0000256" key="6">
    <source>
        <dbReference type="SAM" id="Phobius"/>
    </source>
</evidence>
<evidence type="ECO:0000256" key="4">
    <source>
        <dbReference type="ARBA" id="ARBA00023054"/>
    </source>
</evidence>
<accession>A0A1I1VSG5</accession>
<dbReference type="OrthoDB" id="370725at2"/>
<keyword evidence="5" id="KW-0233">DNA recombination</keyword>
<protein>
    <recommendedName>
        <fullName evidence="3">DNA recombination protein RmuC homolog</fullName>
    </recommendedName>
</protein>
<evidence type="ECO:0000256" key="1">
    <source>
        <dbReference type="ARBA" id="ARBA00003416"/>
    </source>
</evidence>
<sequence>MIEIAGQSYSWDSPLVILILAGGGVLLLIVILLVMAVRAAGRSARMAAPLAQQMHILGGHVQQLGAGQQQLRGGLQTVSDTQAHAQAQMIQTVEARLNHVQLQMQERLADNAAKSARAMAEMQQRMSETLHGSSKRTTTSLTQLQERLASIDKAQDNITKLSGDVLSLQDILSNKQTRGNFGEIQLRDIVSKALPSDSYSWQATLSNGKRPDCLIHLPNPPGPIVIDSKFPLEAYEALRRASTEAETRQAAAQMRVAIRTHIKAISEKYVLDGETADGALMFLPSEAVYAELHANFPELVREGFAARVWIVSPTTCMATLNTMRAILKDARMREQAGAIRKTLKLLHRDVEIVVERVGKLHTHFGQARADLEGLGTAAERAGKRAARLDNFDFEELSPEETANVVPLTPPDP</sequence>
<dbReference type="InterPro" id="IPR003798">
    <property type="entry name" value="DNA_recombination_RmuC"/>
</dbReference>
<dbReference type="Proteomes" id="UP000198977">
    <property type="component" value="Unassembled WGS sequence"/>
</dbReference>
<keyword evidence="4" id="KW-0175">Coiled coil</keyword>
<proteinExistence type="inferred from homology"/>
<name>A0A1I1VSG5_9RHOB</name>
<feature type="transmembrane region" description="Helical" evidence="6">
    <location>
        <begin position="15"/>
        <end position="37"/>
    </location>
</feature>
<keyword evidence="6" id="KW-0812">Transmembrane</keyword>
<dbReference type="STRING" id="74348.SAMN04488523_10337"/>
<dbReference type="PANTHER" id="PTHR30563">
    <property type="entry name" value="DNA RECOMBINATION PROTEIN RMUC"/>
    <property type="match status" value="1"/>
</dbReference>
<comment type="function">
    <text evidence="1">Involved in DNA recombination.</text>
</comment>
<reference evidence="7 8" key="1">
    <citation type="submission" date="2016-10" db="EMBL/GenBank/DDBJ databases">
        <authorList>
            <person name="de Groot N.N."/>
        </authorList>
    </citation>
    <scope>NUCLEOTIDE SEQUENCE [LARGE SCALE GENOMIC DNA]</scope>
    <source>
        <strain evidence="7 8">DSM 11443</strain>
    </source>
</reference>
<evidence type="ECO:0000313" key="8">
    <source>
        <dbReference type="Proteomes" id="UP000198977"/>
    </source>
</evidence>
<dbReference type="EMBL" id="FOMW01000003">
    <property type="protein sequence ID" value="SFD83973.1"/>
    <property type="molecule type" value="Genomic_DNA"/>
</dbReference>
<dbReference type="RefSeq" id="WP_093922668.1">
    <property type="nucleotide sequence ID" value="NZ_FOMW01000003.1"/>
</dbReference>
<gene>
    <name evidence="7" type="ORF">SAMN04488523_10337</name>
</gene>
<dbReference type="PANTHER" id="PTHR30563:SF0">
    <property type="entry name" value="DNA RECOMBINATION PROTEIN RMUC"/>
    <property type="match status" value="1"/>
</dbReference>
<dbReference type="Pfam" id="PF02646">
    <property type="entry name" value="RmuC"/>
    <property type="match status" value="1"/>
</dbReference>
<dbReference type="AlphaFoldDB" id="A0A1I1VSG5"/>
<keyword evidence="6" id="KW-0472">Membrane</keyword>
<comment type="similarity">
    <text evidence="2">Belongs to the RmuC family.</text>
</comment>
<evidence type="ECO:0000313" key="7">
    <source>
        <dbReference type="EMBL" id="SFD83973.1"/>
    </source>
</evidence>
<dbReference type="GO" id="GO:0006310">
    <property type="term" value="P:DNA recombination"/>
    <property type="evidence" value="ECO:0007669"/>
    <property type="project" value="UniProtKB-KW"/>
</dbReference>
<keyword evidence="6" id="KW-1133">Transmembrane helix</keyword>